<gene>
    <name evidence="2" type="ORF">FD50_GL001147</name>
</gene>
<reference evidence="2 3" key="1">
    <citation type="journal article" date="2015" name="Genome Announc.">
        <title>Expanding the biotechnology potential of lactobacilli through comparative genomics of 213 strains and associated genera.</title>
        <authorList>
            <person name="Sun Z."/>
            <person name="Harris H.M."/>
            <person name="McCann A."/>
            <person name="Guo C."/>
            <person name="Argimon S."/>
            <person name="Zhang W."/>
            <person name="Yang X."/>
            <person name="Jeffery I.B."/>
            <person name="Cooney J.C."/>
            <person name="Kagawa T.F."/>
            <person name="Liu W."/>
            <person name="Song Y."/>
            <person name="Salvetti E."/>
            <person name="Wrobel A."/>
            <person name="Rasinkangas P."/>
            <person name="Parkhill J."/>
            <person name="Rea M.C."/>
            <person name="O'Sullivan O."/>
            <person name="Ritari J."/>
            <person name="Douillard F.P."/>
            <person name="Paul Ross R."/>
            <person name="Yang R."/>
            <person name="Briner A.E."/>
            <person name="Felis G.E."/>
            <person name="de Vos W.M."/>
            <person name="Barrangou R."/>
            <person name="Klaenhammer T.R."/>
            <person name="Caufield P.W."/>
            <person name="Cui Y."/>
            <person name="Zhang H."/>
            <person name="O'Toole P.W."/>
        </authorList>
    </citation>
    <scope>NUCLEOTIDE SEQUENCE [LARGE SCALE GENOMIC DNA]</scope>
    <source>
        <strain evidence="2 3">DSM 16230</strain>
    </source>
</reference>
<dbReference type="EMBL" id="AZFQ01000049">
    <property type="protein sequence ID" value="KRL97779.1"/>
    <property type="molecule type" value="Genomic_DNA"/>
</dbReference>
<sequence length="210" mass="24200">MKIVLLGGSGFVGQGVIAELLQDSRFEVVSISRSGGNETLWRRWPQVQWVKANLTVAEPAWQQPLKDADWVIDLIGVLFARNYNDYQQKTIRPVTKVLEFLQFEAPTTKWLFVSANAAPKLLHNYLRAKRELERQSKKRLGARAFFVYPGLIYAPERPLVNLSGSILRTPAARKLLPRITQQLRPLKRWEFAQEIKAVLLRHESKLTKRN</sequence>
<dbReference type="RefSeq" id="WP_056961063.1">
    <property type="nucleotide sequence ID" value="NZ_AZFQ01000049.1"/>
</dbReference>
<proteinExistence type="predicted"/>
<dbReference type="OrthoDB" id="2216847at2"/>
<dbReference type="InterPro" id="IPR001509">
    <property type="entry name" value="Epimerase_deHydtase"/>
</dbReference>
<dbReference type="STRING" id="1423801.FD50_GL001147"/>
<dbReference type="SUPFAM" id="SSF51735">
    <property type="entry name" value="NAD(P)-binding Rossmann-fold domains"/>
    <property type="match status" value="1"/>
</dbReference>
<dbReference type="Pfam" id="PF01370">
    <property type="entry name" value="Epimerase"/>
    <property type="match status" value="1"/>
</dbReference>
<organism evidence="2 3">
    <name type="scientific">Liquorilactobacillus satsumensis DSM 16230 = JCM 12392</name>
    <dbReference type="NCBI Taxonomy" id="1423801"/>
    <lineage>
        <taxon>Bacteria</taxon>
        <taxon>Bacillati</taxon>
        <taxon>Bacillota</taxon>
        <taxon>Bacilli</taxon>
        <taxon>Lactobacillales</taxon>
        <taxon>Lactobacillaceae</taxon>
        <taxon>Liquorilactobacillus</taxon>
    </lineage>
</organism>
<dbReference type="InterPro" id="IPR036291">
    <property type="entry name" value="NAD(P)-bd_dom_sf"/>
</dbReference>
<name>A0A0R1V2W0_9LACO</name>
<protein>
    <submittedName>
        <fullName evidence="2">NADH dehydrogenase</fullName>
    </submittedName>
</protein>
<feature type="domain" description="NAD-dependent epimerase/dehydratase" evidence="1">
    <location>
        <begin position="3"/>
        <end position="102"/>
    </location>
</feature>
<comment type="caution">
    <text evidence="2">The sequence shown here is derived from an EMBL/GenBank/DDBJ whole genome shotgun (WGS) entry which is preliminary data.</text>
</comment>
<dbReference type="Gene3D" id="3.40.50.720">
    <property type="entry name" value="NAD(P)-binding Rossmann-like Domain"/>
    <property type="match status" value="1"/>
</dbReference>
<dbReference type="GeneID" id="98308505"/>
<dbReference type="PANTHER" id="PTHR12126">
    <property type="entry name" value="NADH-UBIQUINONE OXIDOREDUCTASE 39 KDA SUBUNIT-RELATED"/>
    <property type="match status" value="1"/>
</dbReference>
<dbReference type="AlphaFoldDB" id="A0A0R1V2W0"/>
<evidence type="ECO:0000313" key="2">
    <source>
        <dbReference type="EMBL" id="KRL97779.1"/>
    </source>
</evidence>
<dbReference type="InterPro" id="IPR051207">
    <property type="entry name" value="ComplexI_NDUFA9_subunit"/>
</dbReference>
<dbReference type="GO" id="GO:0044877">
    <property type="term" value="F:protein-containing complex binding"/>
    <property type="evidence" value="ECO:0007669"/>
    <property type="project" value="TreeGrafter"/>
</dbReference>
<keyword evidence="3" id="KW-1185">Reference proteome</keyword>
<dbReference type="PANTHER" id="PTHR12126:SF16">
    <property type="entry name" value="MIOREX COMPLEX COMPONENT 2"/>
    <property type="match status" value="1"/>
</dbReference>
<dbReference type="Proteomes" id="UP000051166">
    <property type="component" value="Unassembled WGS sequence"/>
</dbReference>
<evidence type="ECO:0000313" key="3">
    <source>
        <dbReference type="Proteomes" id="UP000051166"/>
    </source>
</evidence>
<dbReference type="PATRIC" id="fig|1423801.4.peg.1170"/>
<evidence type="ECO:0000259" key="1">
    <source>
        <dbReference type="Pfam" id="PF01370"/>
    </source>
</evidence>
<accession>A0A0R1V2W0</accession>